<organism evidence="1 2">
    <name type="scientific">Lithospermum erythrorhizon</name>
    <name type="common">Purple gromwell</name>
    <name type="synonym">Lithospermum officinale var. erythrorhizon</name>
    <dbReference type="NCBI Taxonomy" id="34254"/>
    <lineage>
        <taxon>Eukaryota</taxon>
        <taxon>Viridiplantae</taxon>
        <taxon>Streptophyta</taxon>
        <taxon>Embryophyta</taxon>
        <taxon>Tracheophyta</taxon>
        <taxon>Spermatophyta</taxon>
        <taxon>Magnoliopsida</taxon>
        <taxon>eudicotyledons</taxon>
        <taxon>Gunneridae</taxon>
        <taxon>Pentapetalae</taxon>
        <taxon>asterids</taxon>
        <taxon>lamiids</taxon>
        <taxon>Boraginales</taxon>
        <taxon>Boraginaceae</taxon>
        <taxon>Boraginoideae</taxon>
        <taxon>Lithospermeae</taxon>
        <taxon>Lithospermum</taxon>
    </lineage>
</organism>
<protein>
    <submittedName>
        <fullName evidence="1">Uncharacterized protein</fullName>
    </submittedName>
</protein>
<dbReference type="PANTHER" id="PTHR33193:SF71">
    <property type="entry name" value="OS02G0223700 PROTEIN"/>
    <property type="match status" value="1"/>
</dbReference>
<accession>A0AAV3RSH5</accession>
<dbReference type="Proteomes" id="UP001454036">
    <property type="component" value="Unassembled WGS sequence"/>
</dbReference>
<evidence type="ECO:0000313" key="1">
    <source>
        <dbReference type="EMBL" id="GAA0184419.1"/>
    </source>
</evidence>
<name>A0AAV3RSH5_LITER</name>
<dbReference type="AlphaFoldDB" id="A0AAV3RSH5"/>
<reference evidence="1 2" key="1">
    <citation type="submission" date="2024-01" db="EMBL/GenBank/DDBJ databases">
        <title>The complete chloroplast genome sequence of Lithospermum erythrorhizon: insights into the phylogenetic relationship among Boraginaceae species and the maternal lineages of purple gromwells.</title>
        <authorList>
            <person name="Okada T."/>
            <person name="Watanabe K."/>
        </authorList>
    </citation>
    <scope>NUCLEOTIDE SEQUENCE [LARGE SCALE GENOMIC DNA]</scope>
</reference>
<dbReference type="InterPro" id="IPR021899">
    <property type="entry name" value="DUF3511"/>
</dbReference>
<proteinExistence type="predicted"/>
<dbReference type="PANTHER" id="PTHR33193">
    <property type="entry name" value="DOMAIN PROTEIN, PUTATIVE (DUF3511)-RELATED"/>
    <property type="match status" value="1"/>
</dbReference>
<dbReference type="Pfam" id="PF12023">
    <property type="entry name" value="DUF3511"/>
    <property type="match status" value="1"/>
</dbReference>
<evidence type="ECO:0000313" key="2">
    <source>
        <dbReference type="Proteomes" id="UP001454036"/>
    </source>
</evidence>
<sequence>MQLHHLMQPKMQKEVNFKKGKFTSKNWSLNDPELKRRRRVASYKVYTVEGKSFGWFKQSCTQLHTDY</sequence>
<gene>
    <name evidence="1" type="ORF">LIER_31707</name>
</gene>
<dbReference type="EMBL" id="BAABME010011880">
    <property type="protein sequence ID" value="GAA0184419.1"/>
    <property type="molecule type" value="Genomic_DNA"/>
</dbReference>
<keyword evidence="2" id="KW-1185">Reference proteome</keyword>
<comment type="caution">
    <text evidence="1">The sequence shown here is derived from an EMBL/GenBank/DDBJ whole genome shotgun (WGS) entry which is preliminary data.</text>
</comment>